<dbReference type="Proteomes" id="UP001530315">
    <property type="component" value="Unassembled WGS sequence"/>
</dbReference>
<reference evidence="1 2" key="1">
    <citation type="submission" date="2024-10" db="EMBL/GenBank/DDBJ databases">
        <title>Updated reference genomes for cyclostephanoid diatoms.</title>
        <authorList>
            <person name="Roberts W.R."/>
            <person name="Alverson A.J."/>
        </authorList>
    </citation>
    <scope>NUCLEOTIDE SEQUENCE [LARGE SCALE GENOMIC DNA]</scope>
    <source>
        <strain evidence="1 2">AJA276-08</strain>
    </source>
</reference>
<accession>A0ABD3RBG2</accession>
<name>A0ABD3RBG2_9STRA</name>
<evidence type="ECO:0000313" key="1">
    <source>
        <dbReference type="EMBL" id="KAL3805530.1"/>
    </source>
</evidence>
<organism evidence="1 2">
    <name type="scientific">Stephanodiscus triporus</name>
    <dbReference type="NCBI Taxonomy" id="2934178"/>
    <lineage>
        <taxon>Eukaryota</taxon>
        <taxon>Sar</taxon>
        <taxon>Stramenopiles</taxon>
        <taxon>Ochrophyta</taxon>
        <taxon>Bacillariophyta</taxon>
        <taxon>Coscinodiscophyceae</taxon>
        <taxon>Thalassiosirophycidae</taxon>
        <taxon>Stephanodiscales</taxon>
        <taxon>Stephanodiscaceae</taxon>
        <taxon>Stephanodiscus</taxon>
    </lineage>
</organism>
<gene>
    <name evidence="1" type="ORF">ACHAW5_004342</name>
</gene>
<proteinExistence type="predicted"/>
<evidence type="ECO:0000313" key="2">
    <source>
        <dbReference type="Proteomes" id="UP001530315"/>
    </source>
</evidence>
<protein>
    <submittedName>
        <fullName evidence="1">Uncharacterized protein</fullName>
    </submittedName>
</protein>
<dbReference type="EMBL" id="JALLAZ020000028">
    <property type="protein sequence ID" value="KAL3805530.1"/>
    <property type="molecule type" value="Genomic_DNA"/>
</dbReference>
<dbReference type="AlphaFoldDB" id="A0ABD3RBG2"/>
<keyword evidence="2" id="KW-1185">Reference proteome</keyword>
<comment type="caution">
    <text evidence="1">The sequence shown here is derived from an EMBL/GenBank/DDBJ whole genome shotgun (WGS) entry which is preliminary data.</text>
</comment>
<sequence>MYAKAKEDIQYHHLLWVSVAVFDDTLSFLDGVGSLEVTIHDTAMCNNGNFPSPSSRFGTIHNNTPFFR</sequence>